<proteinExistence type="predicted"/>
<dbReference type="InterPro" id="IPR050114">
    <property type="entry name" value="UPF0173_UPF0282_UlaG_hydrolase"/>
</dbReference>
<reference evidence="3 4" key="1">
    <citation type="submission" date="2016-10" db="EMBL/GenBank/DDBJ databases">
        <authorList>
            <person name="Varghese N."/>
            <person name="Submissions S."/>
        </authorList>
    </citation>
    <scope>NUCLEOTIDE SEQUENCE [LARGE SCALE GENOMIC DNA]</scope>
    <source>
        <strain evidence="3 4">DSM 21822</strain>
    </source>
</reference>
<dbReference type="EMBL" id="FOSL01000011">
    <property type="protein sequence ID" value="SFK71107.1"/>
    <property type="molecule type" value="Genomic_DNA"/>
</dbReference>
<dbReference type="InterPro" id="IPR036866">
    <property type="entry name" value="RibonucZ/Hydroxyglut_hydro"/>
</dbReference>
<gene>
    <name evidence="3" type="ORF">SAMN04488498_11117</name>
</gene>
<dbReference type="PANTHER" id="PTHR43546:SF9">
    <property type="entry name" value="L-ASCORBATE-6-PHOSPHATE LACTONASE ULAG-RELATED"/>
    <property type="match status" value="1"/>
</dbReference>
<dbReference type="PANTHER" id="PTHR43546">
    <property type="entry name" value="UPF0173 METAL-DEPENDENT HYDROLASE MJ1163-RELATED"/>
    <property type="match status" value="1"/>
</dbReference>
<evidence type="ECO:0000256" key="1">
    <source>
        <dbReference type="ARBA" id="ARBA00022801"/>
    </source>
</evidence>
<dbReference type="RefSeq" id="WP_149761474.1">
    <property type="nucleotide sequence ID" value="NZ_BSPE01000004.1"/>
</dbReference>
<accession>A0A1I4BSD3</accession>
<dbReference type="Proteomes" id="UP000323300">
    <property type="component" value="Unassembled WGS sequence"/>
</dbReference>
<dbReference type="OrthoDB" id="9805728at2"/>
<sequence length="254" mass="27579">MRVQLIRNATLKMNYGGATILVDPYFAARHSLPSFTGRSPNPMTELPVTTDEIVDGVELVIVSHLHTDHFDAAAMERLAKDLPVICQPGDEETISKAGFRDVTPLESELKWRGIKITRREGNHGTGAVLEKMGNVMGFSLEAEGEPSVYWTGDTVFYPPVEQTIRETRPDVVFTHSCGAVWDNTLIVMDGAQTVATCEAAPGHATVVAVHMEALDHASVDRAALRAFADAKGVAAERLLIPADGAVMEFSKPRV</sequence>
<organism evidence="3 4">
    <name type="scientific">Neomesorhizobium albiziae</name>
    <dbReference type="NCBI Taxonomy" id="335020"/>
    <lineage>
        <taxon>Bacteria</taxon>
        <taxon>Pseudomonadati</taxon>
        <taxon>Pseudomonadota</taxon>
        <taxon>Alphaproteobacteria</taxon>
        <taxon>Hyphomicrobiales</taxon>
        <taxon>Phyllobacteriaceae</taxon>
        <taxon>Neomesorhizobium</taxon>
    </lineage>
</organism>
<evidence type="ECO:0000313" key="3">
    <source>
        <dbReference type="EMBL" id="SFK71107.1"/>
    </source>
</evidence>
<name>A0A1I4BSD3_9HYPH</name>
<evidence type="ECO:0000259" key="2">
    <source>
        <dbReference type="Pfam" id="PF12706"/>
    </source>
</evidence>
<dbReference type="InterPro" id="IPR001279">
    <property type="entry name" value="Metallo-B-lactamas"/>
</dbReference>
<keyword evidence="1" id="KW-0378">Hydrolase</keyword>
<dbReference type="Gene3D" id="3.60.15.10">
    <property type="entry name" value="Ribonuclease Z/Hydroxyacylglutathione hydrolase-like"/>
    <property type="match status" value="1"/>
</dbReference>
<dbReference type="GO" id="GO:0016787">
    <property type="term" value="F:hydrolase activity"/>
    <property type="evidence" value="ECO:0007669"/>
    <property type="project" value="UniProtKB-KW"/>
</dbReference>
<protein>
    <submittedName>
        <fullName evidence="3">L-ascorbate metabolism protein UlaG, beta-lactamase superfamily</fullName>
    </submittedName>
</protein>
<dbReference type="Pfam" id="PF12706">
    <property type="entry name" value="Lactamase_B_2"/>
    <property type="match status" value="1"/>
</dbReference>
<evidence type="ECO:0000313" key="4">
    <source>
        <dbReference type="Proteomes" id="UP000323300"/>
    </source>
</evidence>
<dbReference type="SUPFAM" id="SSF56281">
    <property type="entry name" value="Metallo-hydrolase/oxidoreductase"/>
    <property type="match status" value="1"/>
</dbReference>
<keyword evidence="4" id="KW-1185">Reference proteome</keyword>
<feature type="domain" description="Metallo-beta-lactamase" evidence="2">
    <location>
        <begin position="19"/>
        <end position="211"/>
    </location>
</feature>
<dbReference type="AlphaFoldDB" id="A0A1I4BSD3"/>